<dbReference type="PROSITE" id="PS50003">
    <property type="entry name" value="PH_DOMAIN"/>
    <property type="match status" value="1"/>
</dbReference>
<dbReference type="Proteomes" id="UP000254512">
    <property type="component" value="Unassembled WGS sequence"/>
</dbReference>
<feature type="domain" description="PH" evidence="1">
    <location>
        <begin position="1"/>
        <end position="22"/>
    </location>
</feature>
<protein>
    <recommendedName>
        <fullName evidence="1">PH domain-containing protein</fullName>
    </recommendedName>
</protein>
<gene>
    <name evidence="2" type="ORF">NCTC11645_03222</name>
</gene>
<sequence length="31" mass="3556">MADTQTDEEVTAWLDQLKEIQALKPERVIIA</sequence>
<evidence type="ECO:0000259" key="1">
    <source>
        <dbReference type="PROSITE" id="PS50003"/>
    </source>
</evidence>
<organism evidence="2 3">
    <name type="scientific">Grimontia hollisae</name>
    <name type="common">Vibrio hollisae</name>
    <dbReference type="NCBI Taxonomy" id="673"/>
    <lineage>
        <taxon>Bacteria</taxon>
        <taxon>Pseudomonadati</taxon>
        <taxon>Pseudomonadota</taxon>
        <taxon>Gammaproteobacteria</taxon>
        <taxon>Vibrionales</taxon>
        <taxon>Vibrionaceae</taxon>
        <taxon>Grimontia</taxon>
    </lineage>
</organism>
<dbReference type="AlphaFoldDB" id="A0A377J783"/>
<reference evidence="2 3" key="1">
    <citation type="submission" date="2018-06" db="EMBL/GenBank/DDBJ databases">
        <authorList>
            <consortium name="Pathogen Informatics"/>
            <person name="Doyle S."/>
        </authorList>
    </citation>
    <scope>NUCLEOTIDE SEQUENCE [LARGE SCALE GENOMIC DNA]</scope>
    <source>
        <strain evidence="2 3">NCTC11645</strain>
    </source>
</reference>
<accession>A0A377J783</accession>
<evidence type="ECO:0000313" key="2">
    <source>
        <dbReference type="EMBL" id="STO98238.1"/>
    </source>
</evidence>
<dbReference type="EMBL" id="UGHD01000003">
    <property type="protein sequence ID" value="STO98238.1"/>
    <property type="molecule type" value="Genomic_DNA"/>
</dbReference>
<evidence type="ECO:0000313" key="3">
    <source>
        <dbReference type="Proteomes" id="UP000254512"/>
    </source>
</evidence>
<name>A0A377J783_GRIHO</name>
<dbReference type="InterPro" id="IPR001849">
    <property type="entry name" value="PH_domain"/>
</dbReference>
<proteinExistence type="predicted"/>